<feature type="transmembrane region" description="Helical" evidence="1">
    <location>
        <begin position="98"/>
        <end position="119"/>
    </location>
</feature>
<sequence length="121" mass="13519">MLPFAIISITLALVLYSAGVWGERLSKNLRGWHVIIFWCGLVFDMIGTTLMGQIAGSFSFNLHSVTGVIAILLMLVHAIWATIVLFKGSERAKANFHKFSIVVWAIWLIPYFTGMFLGMGR</sequence>
<organism evidence="2 3">
    <name type="scientific">Culicoidibacter larvae</name>
    <dbReference type="NCBI Taxonomy" id="2579976"/>
    <lineage>
        <taxon>Bacteria</taxon>
        <taxon>Bacillati</taxon>
        <taxon>Bacillota</taxon>
        <taxon>Culicoidibacteria</taxon>
        <taxon>Culicoidibacterales</taxon>
        <taxon>Culicoidibacteraceae</taxon>
        <taxon>Culicoidibacter</taxon>
    </lineage>
</organism>
<protein>
    <submittedName>
        <fullName evidence="2">TIGR03987 family protein</fullName>
    </submittedName>
</protein>
<accession>A0A5R8QCJ7</accession>
<dbReference type="RefSeq" id="WP_138190780.1">
    <property type="nucleotide sequence ID" value="NZ_VBWP01000004.1"/>
</dbReference>
<keyword evidence="3" id="KW-1185">Reference proteome</keyword>
<dbReference type="NCBIfam" id="TIGR03987">
    <property type="entry name" value="HsmA family protein"/>
    <property type="match status" value="1"/>
</dbReference>
<dbReference type="AlphaFoldDB" id="A0A5R8QCJ7"/>
<proteinExistence type="predicted"/>
<dbReference type="EMBL" id="VBWP01000004">
    <property type="protein sequence ID" value="TLG74228.1"/>
    <property type="molecule type" value="Genomic_DNA"/>
</dbReference>
<dbReference type="Proteomes" id="UP000306912">
    <property type="component" value="Unassembled WGS sequence"/>
</dbReference>
<evidence type="ECO:0000313" key="3">
    <source>
        <dbReference type="Proteomes" id="UP000306912"/>
    </source>
</evidence>
<gene>
    <name evidence="2" type="ORF">FEZ08_05850</name>
</gene>
<name>A0A5R8QCJ7_9FIRM</name>
<evidence type="ECO:0000256" key="1">
    <source>
        <dbReference type="SAM" id="Phobius"/>
    </source>
</evidence>
<dbReference type="InterPro" id="IPR023813">
    <property type="entry name" value="HsmA-like"/>
</dbReference>
<feature type="transmembrane region" description="Helical" evidence="1">
    <location>
        <begin position="64"/>
        <end position="86"/>
    </location>
</feature>
<feature type="transmembrane region" description="Helical" evidence="1">
    <location>
        <begin position="32"/>
        <end position="52"/>
    </location>
</feature>
<keyword evidence="1" id="KW-0812">Transmembrane</keyword>
<dbReference type="OrthoDB" id="5396526at2"/>
<reference evidence="2 3" key="1">
    <citation type="submission" date="2019-05" db="EMBL/GenBank/DDBJ databases">
        <title>Culicoidintestinum kansasii gen. nov., sp. nov. from the gastrointestinal tract of the biting midge, Culicoides sonorensis.</title>
        <authorList>
            <person name="Neupane S."/>
            <person name="Ghosh A."/>
            <person name="Gunther S."/>
            <person name="Martin K."/>
            <person name="Zurek L."/>
        </authorList>
    </citation>
    <scope>NUCLEOTIDE SEQUENCE [LARGE SCALE GENOMIC DNA]</scope>
    <source>
        <strain evidence="2 3">CS-1</strain>
    </source>
</reference>
<keyword evidence="1" id="KW-1133">Transmembrane helix</keyword>
<comment type="caution">
    <text evidence="2">The sequence shown here is derived from an EMBL/GenBank/DDBJ whole genome shotgun (WGS) entry which is preliminary data.</text>
</comment>
<dbReference type="InParanoid" id="A0A5R8QCJ7"/>
<evidence type="ECO:0000313" key="2">
    <source>
        <dbReference type="EMBL" id="TLG74228.1"/>
    </source>
</evidence>
<keyword evidence="1" id="KW-0472">Membrane</keyword>